<dbReference type="EMBL" id="FWXZ01000005">
    <property type="protein sequence ID" value="SMC76603.1"/>
    <property type="molecule type" value="Genomic_DNA"/>
</dbReference>
<dbReference type="Proteomes" id="UP000192328">
    <property type="component" value="Unassembled WGS sequence"/>
</dbReference>
<reference evidence="1" key="1">
    <citation type="submission" date="2017-04" db="EMBL/GenBank/DDBJ databases">
        <authorList>
            <person name="Varghese N."/>
            <person name="Submissions S."/>
        </authorList>
    </citation>
    <scope>NUCLEOTIDE SEQUENCE</scope>
    <source>
        <strain evidence="1">WTE2008</strain>
    </source>
</reference>
<gene>
    <name evidence="1" type="ORF">SAMN06297397_2390</name>
</gene>
<keyword evidence="2" id="KW-1185">Reference proteome</keyword>
<accession>A0AC61PND6</accession>
<comment type="caution">
    <text evidence="1">The sequence shown here is derived from an EMBL/GenBank/DDBJ whole genome shotgun (WGS) entry which is preliminary data.</text>
</comment>
<evidence type="ECO:0000313" key="2">
    <source>
        <dbReference type="Proteomes" id="UP000192328"/>
    </source>
</evidence>
<evidence type="ECO:0000313" key="1">
    <source>
        <dbReference type="EMBL" id="SMC76603.1"/>
    </source>
</evidence>
<protein>
    <submittedName>
        <fullName evidence="1">Caspase domain-containing protein</fullName>
    </submittedName>
</protein>
<sequence>MKKKLLCLLLCLLLIPIGMKNAGGDGKTRCLLIGCDRFVSMPGTEPASANNVDTMAALLTDFLPKGTTVQQQVNGPGTIGGFEELIADTFRDANTADTAVIYLSTHGILKEDESGRQWVELLLSDGTDEEGLGPERLRQILDGIPGEKVLILDACHSGAMIGCGEGANINWFENDACRVLVSSGADEESWFWSADKDAYTGTGYFTSAMNNALRASDLSQIDPNGSGNVSLEELTARLRGIHGASTVYCWPEKSRMPLFSLPKDRKPGNRLRGLYFDPIKADDDTAPVELKIHFNIEESTWLMYRTVPSNNGEWDFEHSVKRKDPEKKNLIRGLLEPDGKPRNRTFSIPRGNLGTDGIGLFQVVSLHGDERTPVVEAEIVISYEKPETEVQDSEATDKT</sequence>
<proteinExistence type="predicted"/>
<name>A0AC61PND6_9FIRM</name>
<organism evidence="1 2">
    <name type="scientific">Aristaeella lactis</name>
    <dbReference type="NCBI Taxonomy" id="3046383"/>
    <lineage>
        <taxon>Bacteria</taxon>
        <taxon>Bacillati</taxon>
        <taxon>Bacillota</taxon>
        <taxon>Clostridia</taxon>
        <taxon>Eubacteriales</taxon>
        <taxon>Aristaeellaceae</taxon>
        <taxon>Aristaeella</taxon>
    </lineage>
</organism>